<evidence type="ECO:0000313" key="1">
    <source>
        <dbReference type="EMBL" id="CBG89004.1"/>
    </source>
</evidence>
<gene>
    <name evidence="1" type="ordered locus">ROD_22561</name>
</gene>
<dbReference type="Proteomes" id="UP000001889">
    <property type="component" value="Chromosome"/>
</dbReference>
<reference evidence="1 2" key="1">
    <citation type="journal article" date="2010" name="J. Bacteriol.">
        <title>The Citrobacter rodentium genome sequence reveals convergent evolution with human pathogenic Escherichia coli.</title>
        <authorList>
            <person name="Petty N.K."/>
            <person name="Bulgin R."/>
            <person name="Crepin V.F."/>
            <person name="Cerdeno-Tarraga A.M."/>
            <person name="Schroeder G.N."/>
            <person name="Quail M.A."/>
            <person name="Lennard N."/>
            <person name="Corton C."/>
            <person name="Barron A."/>
            <person name="Clark L."/>
            <person name="Toribio A.L."/>
            <person name="Parkhill J."/>
            <person name="Dougan G."/>
            <person name="Frankel G."/>
            <person name="Thomson N.R."/>
        </authorList>
    </citation>
    <scope>NUCLEOTIDE SEQUENCE [LARGE SCALE GENOMIC DNA]</scope>
    <source>
        <strain evidence="1 2">ICC168</strain>
    </source>
</reference>
<dbReference type="STRING" id="637910.ROD_22561"/>
<proteinExistence type="predicted"/>
<sequence>MNQLFFAFFVKYISAFIKEIKCYFNFKVRMMSEMYFVQEKKTLQYLYKYELWATGRVRNIYDRSTCSKNGLNYCGEGMMKISEEYQFFISGSRVICSPFGNKA</sequence>
<keyword evidence="2" id="KW-1185">Reference proteome</keyword>
<dbReference type="AlphaFoldDB" id="D2TRF8"/>
<dbReference type="EMBL" id="FN543502">
    <property type="protein sequence ID" value="CBG89004.1"/>
    <property type="molecule type" value="Genomic_DNA"/>
</dbReference>
<dbReference type="KEGG" id="cro:ROD_22561"/>
<name>D2TRF8_CITRI</name>
<dbReference type="HOGENOM" id="CLU_2258757_0_0_6"/>
<protein>
    <submittedName>
        <fullName evidence="1">Uncharacterized protein</fullName>
    </submittedName>
</protein>
<accession>D2TRF8</accession>
<evidence type="ECO:0000313" key="2">
    <source>
        <dbReference type="Proteomes" id="UP000001889"/>
    </source>
</evidence>
<organism evidence="1 2">
    <name type="scientific">Citrobacter rodentium (strain ICC168)</name>
    <name type="common">Citrobacter freundii biotype 4280</name>
    <dbReference type="NCBI Taxonomy" id="637910"/>
    <lineage>
        <taxon>Bacteria</taxon>
        <taxon>Pseudomonadati</taxon>
        <taxon>Pseudomonadota</taxon>
        <taxon>Gammaproteobacteria</taxon>
        <taxon>Enterobacterales</taxon>
        <taxon>Enterobacteriaceae</taxon>
        <taxon>Citrobacter</taxon>
    </lineage>
</organism>